<comment type="similarity">
    <text evidence="4">Belongs to the GST superfamily. Sigma family.</text>
</comment>
<dbReference type="GO" id="GO:0006749">
    <property type="term" value="P:glutathione metabolic process"/>
    <property type="evidence" value="ECO:0007669"/>
    <property type="project" value="TreeGrafter"/>
</dbReference>
<dbReference type="PROSITE" id="PS50405">
    <property type="entry name" value="GST_CTER"/>
    <property type="match status" value="1"/>
</dbReference>
<evidence type="ECO:0000256" key="3">
    <source>
        <dbReference type="ARBA" id="ARBA00022679"/>
    </source>
</evidence>
<dbReference type="SUPFAM" id="SSF47616">
    <property type="entry name" value="GST C-terminal domain-like"/>
    <property type="match status" value="1"/>
</dbReference>
<dbReference type="InterPro" id="IPR006194">
    <property type="entry name" value="Gly-tRNA-synth_heterodimer"/>
</dbReference>
<evidence type="ECO:0000259" key="7">
    <source>
        <dbReference type="PROSITE" id="PS50405"/>
    </source>
</evidence>
<comment type="catalytic activity">
    <reaction evidence="5">
        <text>RX + glutathione = an S-substituted glutathione + a halide anion + H(+)</text>
        <dbReference type="Rhea" id="RHEA:16437"/>
        <dbReference type="ChEBI" id="CHEBI:15378"/>
        <dbReference type="ChEBI" id="CHEBI:16042"/>
        <dbReference type="ChEBI" id="CHEBI:17792"/>
        <dbReference type="ChEBI" id="CHEBI:57925"/>
        <dbReference type="ChEBI" id="CHEBI:90779"/>
        <dbReference type="EC" id="2.5.1.18"/>
    </reaction>
</comment>
<feature type="domain" description="GST C-terminal" evidence="7">
    <location>
        <begin position="53"/>
        <end position="174"/>
    </location>
</feature>
<dbReference type="InterPro" id="IPR036249">
    <property type="entry name" value="Thioredoxin-like_sf"/>
</dbReference>
<dbReference type="AlphaFoldDB" id="A0A6P8NCI0"/>
<dbReference type="GO" id="GO:0004820">
    <property type="term" value="F:glycine-tRNA ligase activity"/>
    <property type="evidence" value="ECO:0007669"/>
    <property type="project" value="InterPro"/>
</dbReference>
<dbReference type="PANTHER" id="PTHR11571:SF224">
    <property type="entry name" value="HEMATOPOIETIC PROSTAGLANDIN D SYNTHASE"/>
    <property type="match status" value="1"/>
</dbReference>
<dbReference type="GO" id="GO:0005524">
    <property type="term" value="F:ATP binding"/>
    <property type="evidence" value="ECO:0007669"/>
    <property type="project" value="InterPro"/>
</dbReference>
<dbReference type="GeneID" id="117215721"/>
<name>A0A6P8NCI0_9HYME</name>
<feature type="domain" description="GST N-terminal" evidence="6">
    <location>
        <begin position="1"/>
        <end position="51"/>
    </location>
</feature>
<dbReference type="Pfam" id="PF02798">
    <property type="entry name" value="GST_N"/>
    <property type="match status" value="1"/>
</dbReference>
<dbReference type="FunFam" id="1.20.1050.10:FF:000030">
    <property type="entry name" value="Glutathione S-transferase S1"/>
    <property type="match status" value="1"/>
</dbReference>
<evidence type="ECO:0000259" key="6">
    <source>
        <dbReference type="PROSITE" id="PS50404"/>
    </source>
</evidence>
<dbReference type="Proteomes" id="UP000515164">
    <property type="component" value="Unplaced"/>
</dbReference>
<dbReference type="GO" id="GO:0004364">
    <property type="term" value="F:glutathione transferase activity"/>
    <property type="evidence" value="ECO:0007669"/>
    <property type="project" value="UniProtKB-EC"/>
</dbReference>
<evidence type="ECO:0000256" key="2">
    <source>
        <dbReference type="ARBA" id="ARBA00012452"/>
    </source>
</evidence>
<sequence>FEDERIKKDVWPEIKPLTPYGQLPMLVADRRKVAQSTAICRYLAKQYDLAGKTDWANLHIDATVDTIHDIRHKIAAFHYEEDEKVKAAKRKAAEETLLFILERLDQQVKENDGYFYDGTLSWADLTFVALLDYLNFMYKSDLIENYENLKLLEKKVLLLPKIKNWIERRPVSEF</sequence>
<dbReference type="Gene3D" id="1.20.1050.10">
    <property type="match status" value="1"/>
</dbReference>
<dbReference type="GO" id="GO:0005737">
    <property type="term" value="C:cytoplasm"/>
    <property type="evidence" value="ECO:0007669"/>
    <property type="project" value="InterPro"/>
</dbReference>
<dbReference type="CDD" id="cd03192">
    <property type="entry name" value="GST_C_Sigma_like"/>
    <property type="match status" value="1"/>
</dbReference>
<dbReference type="SUPFAM" id="SSF52833">
    <property type="entry name" value="Thioredoxin-like"/>
    <property type="match status" value="1"/>
</dbReference>
<dbReference type="SFLD" id="SFLDS00019">
    <property type="entry name" value="Glutathione_Transferase_(cytos"/>
    <property type="match status" value="1"/>
</dbReference>
<organism evidence="8 9">
    <name type="scientific">Bombus bifarius</name>
    <dbReference type="NCBI Taxonomy" id="103933"/>
    <lineage>
        <taxon>Eukaryota</taxon>
        <taxon>Metazoa</taxon>
        <taxon>Ecdysozoa</taxon>
        <taxon>Arthropoda</taxon>
        <taxon>Hexapoda</taxon>
        <taxon>Insecta</taxon>
        <taxon>Pterygota</taxon>
        <taxon>Neoptera</taxon>
        <taxon>Endopterygota</taxon>
        <taxon>Hymenoptera</taxon>
        <taxon>Apocrita</taxon>
        <taxon>Aculeata</taxon>
        <taxon>Apoidea</taxon>
        <taxon>Anthophila</taxon>
        <taxon>Apidae</taxon>
        <taxon>Bombus</taxon>
        <taxon>Pyrobombus</taxon>
    </lineage>
</organism>
<dbReference type="InterPro" id="IPR040079">
    <property type="entry name" value="Glutathione_S-Trfase"/>
</dbReference>
<dbReference type="InterPro" id="IPR050213">
    <property type="entry name" value="GST_superfamily"/>
</dbReference>
<dbReference type="GO" id="GO:0006426">
    <property type="term" value="P:glycyl-tRNA aminoacylation"/>
    <property type="evidence" value="ECO:0007669"/>
    <property type="project" value="InterPro"/>
</dbReference>
<gene>
    <name evidence="9" type="primary">LOC117215721</name>
</gene>
<dbReference type="PANTHER" id="PTHR11571">
    <property type="entry name" value="GLUTATHIONE S-TRANSFERASE"/>
    <property type="match status" value="1"/>
</dbReference>
<dbReference type="InterPro" id="IPR004046">
    <property type="entry name" value="GST_C"/>
</dbReference>
<accession>A0A6P8NCI0</accession>
<dbReference type="PROSITE" id="PS50861">
    <property type="entry name" value="AA_TRNA_LIGASE_II_GLYAB"/>
    <property type="match status" value="1"/>
</dbReference>
<dbReference type="EC" id="2.5.1.18" evidence="2"/>
<dbReference type="Gene3D" id="3.40.30.10">
    <property type="entry name" value="Glutaredoxin"/>
    <property type="match status" value="1"/>
</dbReference>
<keyword evidence="3" id="KW-0808">Transferase</keyword>
<reference evidence="9" key="1">
    <citation type="submission" date="2025-08" db="UniProtKB">
        <authorList>
            <consortium name="RefSeq"/>
        </authorList>
    </citation>
    <scope>IDENTIFICATION</scope>
    <source>
        <tissue evidence="9">Muscle</tissue>
    </source>
</reference>
<evidence type="ECO:0000256" key="4">
    <source>
        <dbReference type="ARBA" id="ARBA00038317"/>
    </source>
</evidence>
<dbReference type="RefSeq" id="XP_033318034.1">
    <property type="nucleotide sequence ID" value="XM_033462143.1"/>
</dbReference>
<dbReference type="InterPro" id="IPR010987">
    <property type="entry name" value="Glutathione-S-Trfase_C-like"/>
</dbReference>
<protein>
    <recommendedName>
        <fullName evidence="2">glutathione transferase</fullName>
        <ecNumber evidence="2">2.5.1.18</ecNumber>
    </recommendedName>
</protein>
<evidence type="ECO:0000313" key="9">
    <source>
        <dbReference type="RefSeq" id="XP_033318034.1"/>
    </source>
</evidence>
<dbReference type="InterPro" id="IPR004045">
    <property type="entry name" value="Glutathione_S-Trfase_N"/>
</dbReference>
<evidence type="ECO:0000313" key="8">
    <source>
        <dbReference type="Proteomes" id="UP000515164"/>
    </source>
</evidence>
<dbReference type="PROSITE" id="PS50404">
    <property type="entry name" value="GST_NTER"/>
    <property type="match status" value="1"/>
</dbReference>
<feature type="non-terminal residue" evidence="9">
    <location>
        <position position="1"/>
    </location>
</feature>
<evidence type="ECO:0000256" key="5">
    <source>
        <dbReference type="ARBA" id="ARBA00047960"/>
    </source>
</evidence>
<comment type="subunit">
    <text evidence="1">Homodimer.</text>
</comment>
<dbReference type="Pfam" id="PF14497">
    <property type="entry name" value="GST_C_3"/>
    <property type="match status" value="1"/>
</dbReference>
<keyword evidence="8" id="KW-1185">Reference proteome</keyword>
<dbReference type="KEGG" id="bbif:117215721"/>
<proteinExistence type="inferred from homology"/>
<evidence type="ECO:0000256" key="1">
    <source>
        <dbReference type="ARBA" id="ARBA00011738"/>
    </source>
</evidence>
<dbReference type="InterPro" id="IPR036282">
    <property type="entry name" value="Glutathione-S-Trfase_C_sf"/>
</dbReference>